<dbReference type="Proteomes" id="UP001497602">
    <property type="component" value="Unassembled WGS sequence"/>
</dbReference>
<evidence type="ECO:0000313" key="3">
    <source>
        <dbReference type="Proteomes" id="UP001497602"/>
    </source>
</evidence>
<keyword evidence="3" id="KW-1185">Reference proteome</keyword>
<dbReference type="EMBL" id="CAXJRC010000044">
    <property type="protein sequence ID" value="CAL2108385.1"/>
    <property type="molecule type" value="Genomic_DNA"/>
</dbReference>
<dbReference type="Pfam" id="PF00144">
    <property type="entry name" value="Beta-lactamase"/>
    <property type="match status" value="1"/>
</dbReference>
<evidence type="ECO:0000259" key="1">
    <source>
        <dbReference type="Pfam" id="PF00144"/>
    </source>
</evidence>
<evidence type="ECO:0000313" key="2">
    <source>
        <dbReference type="EMBL" id="CAL2108385.1"/>
    </source>
</evidence>
<accession>A0ABP1FDE9</accession>
<keyword evidence="2" id="KW-0121">Carboxypeptidase</keyword>
<dbReference type="InterPro" id="IPR050491">
    <property type="entry name" value="AmpC-like"/>
</dbReference>
<dbReference type="Gene3D" id="3.40.710.10">
    <property type="entry name" value="DD-peptidase/beta-lactamase superfamily"/>
    <property type="match status" value="1"/>
</dbReference>
<keyword evidence="2" id="KW-0645">Protease</keyword>
<comment type="caution">
    <text evidence="2">The sequence shown here is derived from an EMBL/GenBank/DDBJ whole genome shotgun (WGS) entry which is preliminary data.</text>
</comment>
<dbReference type="PANTHER" id="PTHR46825">
    <property type="entry name" value="D-ALANYL-D-ALANINE-CARBOXYPEPTIDASE/ENDOPEPTIDASE AMPH"/>
    <property type="match status" value="1"/>
</dbReference>
<organism evidence="2 3">
    <name type="scientific">Tenacibaculum vairaonense</name>
    <dbReference type="NCBI Taxonomy" id="3137860"/>
    <lineage>
        <taxon>Bacteria</taxon>
        <taxon>Pseudomonadati</taxon>
        <taxon>Bacteroidota</taxon>
        <taxon>Flavobacteriia</taxon>
        <taxon>Flavobacteriales</taxon>
        <taxon>Flavobacteriaceae</taxon>
        <taxon>Tenacibaculum</taxon>
    </lineage>
</organism>
<protein>
    <submittedName>
        <fullName evidence="2">D-alanyl-D-alanine carboxypeptidase</fullName>
        <ecNumber evidence="2">3.4.16.4</ecNumber>
    </submittedName>
</protein>
<reference evidence="2 3" key="1">
    <citation type="submission" date="2024-05" db="EMBL/GenBank/DDBJ databases">
        <authorList>
            <person name="Duchaud E."/>
        </authorList>
    </citation>
    <scope>NUCLEOTIDE SEQUENCE [LARGE SCALE GENOMIC DNA]</scope>
    <source>
        <strain evidence="2">Ena-SAMPLE-TAB-13-05-2024-13:56:06:370-140305</strain>
    </source>
</reference>
<name>A0ABP1FDE9_9FLAO</name>
<dbReference type="SUPFAM" id="SSF56601">
    <property type="entry name" value="beta-lactamase/transpeptidase-like"/>
    <property type="match status" value="1"/>
</dbReference>
<dbReference type="RefSeq" id="WP_348739979.1">
    <property type="nucleotide sequence ID" value="NZ_CAXJRC010000044.1"/>
</dbReference>
<dbReference type="PANTHER" id="PTHR46825:SF9">
    <property type="entry name" value="BETA-LACTAMASE-RELATED DOMAIN-CONTAINING PROTEIN"/>
    <property type="match status" value="1"/>
</dbReference>
<gene>
    <name evidence="2" type="ORF">T190115A13A_70158</name>
</gene>
<keyword evidence="2" id="KW-0378">Hydrolase</keyword>
<dbReference type="EC" id="3.4.16.4" evidence="2"/>
<feature type="domain" description="Beta-lactamase-related" evidence="1">
    <location>
        <begin position="30"/>
        <end position="325"/>
    </location>
</feature>
<dbReference type="InterPro" id="IPR012338">
    <property type="entry name" value="Beta-lactam/transpept-like"/>
</dbReference>
<sequence length="440" mass="49983">MKTIQHLAIVILLLIQSVLFAQENKLDIIRQKFDPLLKEQNKGIAVLVKKNNQIKTVSLGNFNLNENHVFNIGSATKTFTAILFLQELEKGNLKLTDSIGTYLPPITNVDSSITIEALLTHESGLDEVIGKNLQEIFYGKKDSLYTDNLLNQIEKNNPDMIGKFDYCNTNYFLLGKIIEKVTDQSYFDLLRERIIIPLKMNNTYPYVHKNLPNLATPYDNNKDVTAYLDYRYFANIAYAAGSIASTLADMEVFFSSLFETEILLKKETLKLMLESGNKIYGLGIFKENYKGEKIYEHGGNNIGYSFINAYNPKTKNLFLSFTNSHRMPLGKSLKNDLFSYLNNQAIEKFNSINIADFKDITGKYLLKEANLIFEITQEKNKLFLIAKAQGIKSELIQKNKTTLYDTSVGATLTKIEGTNDRLTFNQNGFTTTISKVTSEN</sequence>
<dbReference type="GO" id="GO:0009002">
    <property type="term" value="F:serine-type D-Ala-D-Ala carboxypeptidase activity"/>
    <property type="evidence" value="ECO:0007669"/>
    <property type="project" value="UniProtKB-EC"/>
</dbReference>
<proteinExistence type="predicted"/>
<dbReference type="InterPro" id="IPR001466">
    <property type="entry name" value="Beta-lactam-related"/>
</dbReference>